<evidence type="ECO:0000313" key="1">
    <source>
        <dbReference type="EMBL" id="RMZ68372.1"/>
    </source>
</evidence>
<dbReference type="AlphaFoldDB" id="A0A3M7M1M9"/>
<evidence type="ECO:0000313" key="2">
    <source>
        <dbReference type="Proteomes" id="UP000265663"/>
    </source>
</evidence>
<sequence length="163" mass="17716">MPNRDAEISHPTPPPLPCIPRTLHRQNPASYPYAHLLKRAKTGTSGTNVQVAAHTVLHKVKLFFSITTTTTITHLIHLHPPSSIHPSTSPAMNLLTTLSFTSTLLLPLFLSSATASMINQDTCVATGTLRIQSYCAYEQHATSCDISCSAEDVRGGRWEGDRG</sequence>
<accession>A0A3M7M1M9</accession>
<gene>
    <name evidence="1" type="ORF">GMOD_00009997</name>
</gene>
<keyword evidence="2" id="KW-1185">Reference proteome</keyword>
<dbReference type="Proteomes" id="UP000265663">
    <property type="component" value="Unassembled WGS sequence"/>
</dbReference>
<proteinExistence type="predicted"/>
<protein>
    <submittedName>
        <fullName evidence="1">Uncharacterized protein</fullName>
    </submittedName>
</protein>
<dbReference type="EMBL" id="KE747815">
    <property type="protein sequence ID" value="RMZ68372.1"/>
    <property type="molecule type" value="Genomic_DNA"/>
</dbReference>
<reference evidence="1 2" key="1">
    <citation type="journal article" date="2014" name="PLoS ONE">
        <title>De novo Genome Assembly of the Fungal Plant Pathogen Pyrenophora semeniperda.</title>
        <authorList>
            <person name="Soliai M.M."/>
            <person name="Meyer S.E."/>
            <person name="Udall J.A."/>
            <person name="Elzinga D.E."/>
            <person name="Hermansen R.A."/>
            <person name="Bodily P.M."/>
            <person name="Hart A.A."/>
            <person name="Coleman C.E."/>
        </authorList>
    </citation>
    <scope>NUCLEOTIDE SEQUENCE [LARGE SCALE GENOMIC DNA]</scope>
    <source>
        <strain evidence="1 2">CCB06</strain>
        <tissue evidence="1">Mycelium</tissue>
    </source>
</reference>
<name>A0A3M7M1M9_9PLEO</name>
<organism evidence="1 2">
    <name type="scientific">Pyrenophora seminiperda CCB06</name>
    <dbReference type="NCBI Taxonomy" id="1302712"/>
    <lineage>
        <taxon>Eukaryota</taxon>
        <taxon>Fungi</taxon>
        <taxon>Dikarya</taxon>
        <taxon>Ascomycota</taxon>
        <taxon>Pezizomycotina</taxon>
        <taxon>Dothideomycetes</taxon>
        <taxon>Pleosporomycetidae</taxon>
        <taxon>Pleosporales</taxon>
        <taxon>Pleosporineae</taxon>
        <taxon>Pleosporaceae</taxon>
        <taxon>Pyrenophora</taxon>
    </lineage>
</organism>